<evidence type="ECO:0000256" key="3">
    <source>
        <dbReference type="ARBA" id="ARBA00022485"/>
    </source>
</evidence>
<keyword evidence="11" id="KW-0408">Iron</keyword>
<dbReference type="NCBIfam" id="TIGR00048">
    <property type="entry name" value="rRNA_mod_RlmN"/>
    <property type="match status" value="1"/>
</dbReference>
<dbReference type="SFLD" id="SFLDG01062">
    <property type="entry name" value="methyltransferase_(Class_A)"/>
    <property type="match status" value="1"/>
</dbReference>
<dbReference type="InterPro" id="IPR013785">
    <property type="entry name" value="Aldolase_TIM"/>
</dbReference>
<accession>A0A7S1T9K8</accession>
<keyword evidence="5" id="KW-0698">rRNA processing</keyword>
<dbReference type="PROSITE" id="PS51918">
    <property type="entry name" value="RADICAL_SAM"/>
    <property type="match status" value="1"/>
</dbReference>
<dbReference type="GO" id="GO:0008173">
    <property type="term" value="F:RNA methyltransferase activity"/>
    <property type="evidence" value="ECO:0007669"/>
    <property type="project" value="InterPro"/>
</dbReference>
<evidence type="ECO:0000256" key="6">
    <source>
        <dbReference type="ARBA" id="ARBA00022603"/>
    </source>
</evidence>
<evidence type="ECO:0000313" key="15">
    <source>
        <dbReference type="EMBL" id="CAD9229851.1"/>
    </source>
</evidence>
<feature type="domain" description="Radical SAM core" evidence="14">
    <location>
        <begin position="153"/>
        <end position="387"/>
    </location>
</feature>
<proteinExistence type="inferred from homology"/>
<sequence>MLGWVNVLPWFTRNGGAYGMVRSICISRGRAKVATNASTAPVISSVTPAEDGNGKVLLKNLTLGEMEDWVENDLGHQRFRARQLWEWIYSRSKLAASFEEMTDLAKSFREKLGEVAQIDSISLGELHTSKDGTRKLTFRLESGGNIESVLIPAEGRTTLCISSQHGCALNCQFCFTGRMGLRRHLSQAEIVDQVVMTQRLFGNEYRISNIVFMGEGEPLHNIDNVIRALDVILHGRGLNFSHNKVTVSTSGLVPEMRRFVRQSRANLAVSLHATNNEVRSWIMPINRKHPLEELVSALREDFPREHARQQKVFFEYLMLRGVNDSLTDAKELLRLVAQVPCKVNLIRFNSHEGTEFQGSEESTILAFQDYLVKKGMTVTVRQSRGDDLMMACGQLGELGGVSPPRMKPPTRFQPSLRQVGSQPQS</sequence>
<name>A0A7S1T9K8_9RHOD</name>
<keyword evidence="3" id="KW-0004">4Fe-4S</keyword>
<dbReference type="GO" id="GO:0070475">
    <property type="term" value="P:rRNA base methylation"/>
    <property type="evidence" value="ECO:0007669"/>
    <property type="project" value="InterPro"/>
</dbReference>
<evidence type="ECO:0000256" key="5">
    <source>
        <dbReference type="ARBA" id="ARBA00022552"/>
    </source>
</evidence>
<keyword evidence="12" id="KW-0411">Iron-sulfur</keyword>
<organism evidence="15">
    <name type="scientific">Compsopogon caeruleus</name>
    <dbReference type="NCBI Taxonomy" id="31354"/>
    <lineage>
        <taxon>Eukaryota</taxon>
        <taxon>Rhodophyta</taxon>
        <taxon>Compsopogonophyceae</taxon>
        <taxon>Compsopogonales</taxon>
        <taxon>Compsopogonaceae</taxon>
        <taxon>Compsopogon</taxon>
    </lineage>
</organism>
<dbReference type="InterPro" id="IPR058240">
    <property type="entry name" value="rSAM_sf"/>
</dbReference>
<evidence type="ECO:0000256" key="2">
    <source>
        <dbReference type="ARBA" id="ARBA00004496"/>
    </source>
</evidence>
<keyword evidence="4" id="KW-0963">Cytoplasm</keyword>
<reference evidence="15" key="1">
    <citation type="submission" date="2021-01" db="EMBL/GenBank/DDBJ databases">
        <authorList>
            <person name="Corre E."/>
            <person name="Pelletier E."/>
            <person name="Niang G."/>
            <person name="Scheremetjew M."/>
            <person name="Finn R."/>
            <person name="Kale V."/>
            <person name="Holt S."/>
            <person name="Cochrane G."/>
            <person name="Meng A."/>
            <person name="Brown T."/>
            <person name="Cohen L."/>
        </authorList>
    </citation>
    <scope>NUCLEOTIDE SEQUENCE</scope>
    <source>
        <strain evidence="15">SAG 36.94</strain>
    </source>
</reference>
<evidence type="ECO:0000256" key="7">
    <source>
        <dbReference type="ARBA" id="ARBA00022679"/>
    </source>
</evidence>
<keyword evidence="8" id="KW-0949">S-adenosyl-L-methionine</keyword>
<dbReference type="GO" id="GO:0051539">
    <property type="term" value="F:4 iron, 4 sulfur cluster binding"/>
    <property type="evidence" value="ECO:0007669"/>
    <property type="project" value="UniProtKB-KW"/>
</dbReference>
<dbReference type="PIRSF" id="PIRSF006004">
    <property type="entry name" value="CHP00048"/>
    <property type="match status" value="1"/>
</dbReference>
<evidence type="ECO:0000256" key="13">
    <source>
        <dbReference type="SAM" id="MobiDB-lite"/>
    </source>
</evidence>
<dbReference type="InterPro" id="IPR007197">
    <property type="entry name" value="rSAM"/>
</dbReference>
<dbReference type="SUPFAM" id="SSF102114">
    <property type="entry name" value="Radical SAM enzymes"/>
    <property type="match status" value="1"/>
</dbReference>
<keyword evidence="10" id="KW-0479">Metal-binding</keyword>
<gene>
    <name evidence="15" type="ORF">CCAE0312_LOCUS2237</name>
</gene>
<dbReference type="PANTHER" id="PTHR30544">
    <property type="entry name" value="23S RRNA METHYLTRANSFERASE"/>
    <property type="match status" value="1"/>
</dbReference>
<evidence type="ECO:0000256" key="4">
    <source>
        <dbReference type="ARBA" id="ARBA00022490"/>
    </source>
</evidence>
<dbReference type="SFLD" id="SFLDS00029">
    <property type="entry name" value="Radical_SAM"/>
    <property type="match status" value="1"/>
</dbReference>
<dbReference type="PANTHER" id="PTHR30544:SF9">
    <property type="entry name" value="RADICAL SAM SUPERFAMILY PROTEIN"/>
    <property type="match status" value="1"/>
</dbReference>
<comment type="cofactor">
    <cofactor evidence="1">
        <name>[4Fe-4S] cluster</name>
        <dbReference type="ChEBI" id="CHEBI:49883"/>
    </cofactor>
</comment>
<evidence type="ECO:0000256" key="8">
    <source>
        <dbReference type="ARBA" id="ARBA00022691"/>
    </source>
</evidence>
<feature type="compositionally biased region" description="Polar residues" evidence="13">
    <location>
        <begin position="412"/>
        <end position="425"/>
    </location>
</feature>
<keyword evidence="9" id="KW-0819">tRNA processing</keyword>
<dbReference type="HAMAP" id="MF_01849">
    <property type="entry name" value="RNA_methyltr_RlmN"/>
    <property type="match status" value="1"/>
</dbReference>
<dbReference type="InterPro" id="IPR027492">
    <property type="entry name" value="RNA_MTrfase_RlmN"/>
</dbReference>
<protein>
    <recommendedName>
        <fullName evidence="14">Radical SAM core domain-containing protein</fullName>
    </recommendedName>
</protein>
<evidence type="ECO:0000256" key="9">
    <source>
        <dbReference type="ARBA" id="ARBA00022694"/>
    </source>
</evidence>
<keyword evidence="7" id="KW-0808">Transferase</keyword>
<dbReference type="InterPro" id="IPR040072">
    <property type="entry name" value="Methyltransferase_A"/>
</dbReference>
<dbReference type="GO" id="GO:0030488">
    <property type="term" value="P:tRNA methylation"/>
    <property type="evidence" value="ECO:0007669"/>
    <property type="project" value="InterPro"/>
</dbReference>
<dbReference type="EMBL" id="HBGH01004047">
    <property type="protein sequence ID" value="CAD9229851.1"/>
    <property type="molecule type" value="Transcribed_RNA"/>
</dbReference>
<evidence type="ECO:0000259" key="14">
    <source>
        <dbReference type="PROSITE" id="PS51918"/>
    </source>
</evidence>
<dbReference type="InterPro" id="IPR004383">
    <property type="entry name" value="rRNA_lsu_MTrfase_RlmN/Cfr"/>
</dbReference>
<dbReference type="FunFam" id="3.20.20.70:FF:000161">
    <property type="entry name" value="Dual-specificity RNA methyltransferase RlmN"/>
    <property type="match status" value="1"/>
</dbReference>
<dbReference type="GO" id="GO:0005737">
    <property type="term" value="C:cytoplasm"/>
    <property type="evidence" value="ECO:0007669"/>
    <property type="project" value="UniProtKB-SubCell"/>
</dbReference>
<dbReference type="Gene3D" id="1.10.150.530">
    <property type="match status" value="1"/>
</dbReference>
<evidence type="ECO:0000256" key="10">
    <source>
        <dbReference type="ARBA" id="ARBA00022723"/>
    </source>
</evidence>
<dbReference type="Pfam" id="PF21016">
    <property type="entry name" value="RlmN_N"/>
    <property type="match status" value="1"/>
</dbReference>
<dbReference type="InterPro" id="IPR048641">
    <property type="entry name" value="RlmN_N"/>
</dbReference>
<evidence type="ECO:0000256" key="12">
    <source>
        <dbReference type="ARBA" id="ARBA00023014"/>
    </source>
</evidence>
<comment type="subcellular location">
    <subcellularLocation>
        <location evidence="2">Cytoplasm</location>
    </subcellularLocation>
</comment>
<feature type="region of interest" description="Disordered" evidence="13">
    <location>
        <begin position="398"/>
        <end position="425"/>
    </location>
</feature>
<evidence type="ECO:0000256" key="1">
    <source>
        <dbReference type="ARBA" id="ARBA00001966"/>
    </source>
</evidence>
<dbReference type="Pfam" id="PF04055">
    <property type="entry name" value="Radical_SAM"/>
    <property type="match status" value="1"/>
</dbReference>
<dbReference type="CDD" id="cd01335">
    <property type="entry name" value="Radical_SAM"/>
    <property type="match status" value="1"/>
</dbReference>
<dbReference type="AlphaFoldDB" id="A0A7S1T9K8"/>
<dbReference type="GO" id="GO:0046872">
    <property type="term" value="F:metal ion binding"/>
    <property type="evidence" value="ECO:0007669"/>
    <property type="project" value="UniProtKB-KW"/>
</dbReference>
<dbReference type="Gene3D" id="3.20.20.70">
    <property type="entry name" value="Aldolase class I"/>
    <property type="match status" value="1"/>
</dbReference>
<evidence type="ECO:0000256" key="11">
    <source>
        <dbReference type="ARBA" id="ARBA00023004"/>
    </source>
</evidence>
<keyword evidence="6" id="KW-0489">Methyltransferase</keyword>
<dbReference type="SFLD" id="SFLDF00275">
    <property type="entry name" value="adenosine_C2_methyltransferase"/>
    <property type="match status" value="1"/>
</dbReference>